<dbReference type="EMBL" id="RMBX01000013">
    <property type="protein sequence ID" value="RPD38915.1"/>
    <property type="molecule type" value="Genomic_DNA"/>
</dbReference>
<protein>
    <submittedName>
        <fullName evidence="1">Uncharacterized protein</fullName>
    </submittedName>
</protein>
<accession>A0A3N4M6Z2</accession>
<comment type="caution">
    <text evidence="1">The sequence shown here is derived from an EMBL/GenBank/DDBJ whole genome shotgun (WGS) entry which is preliminary data.</text>
</comment>
<proteinExistence type="predicted"/>
<evidence type="ECO:0000313" key="2">
    <source>
        <dbReference type="Proteomes" id="UP000279089"/>
    </source>
</evidence>
<evidence type="ECO:0000313" key="1">
    <source>
        <dbReference type="EMBL" id="RPD38915.1"/>
    </source>
</evidence>
<reference evidence="2" key="1">
    <citation type="submission" date="2018-11" db="EMBL/GenBank/DDBJ databases">
        <title>Chitinophaga lutea sp.nov., isolate from arsenic contaminated soil.</title>
        <authorList>
            <person name="Zong Y."/>
        </authorList>
    </citation>
    <scope>NUCLEOTIDE SEQUENCE [LARGE SCALE GENOMIC DNA]</scope>
    <source>
        <strain evidence="2">YLT18</strain>
    </source>
</reference>
<sequence length="77" mass="8949">MPGKHFPRGIYLFHPEALAENREYLRIFPRNSCQHLPLLPGKGIVPAALFQKRQHHFIRKVIHGPDHGCFIFQQQPA</sequence>
<dbReference type="Proteomes" id="UP000279089">
    <property type="component" value="Unassembled WGS sequence"/>
</dbReference>
<organism evidence="1 2">
    <name type="scientific">Chitinophaga barathri</name>
    <dbReference type="NCBI Taxonomy" id="1647451"/>
    <lineage>
        <taxon>Bacteria</taxon>
        <taxon>Pseudomonadati</taxon>
        <taxon>Bacteroidota</taxon>
        <taxon>Chitinophagia</taxon>
        <taxon>Chitinophagales</taxon>
        <taxon>Chitinophagaceae</taxon>
        <taxon>Chitinophaga</taxon>
    </lineage>
</organism>
<dbReference type="AlphaFoldDB" id="A0A3N4M6Z2"/>
<gene>
    <name evidence="1" type="ORF">EG028_22460</name>
</gene>
<name>A0A3N4M6Z2_9BACT</name>
<keyword evidence="2" id="KW-1185">Reference proteome</keyword>